<comment type="caution">
    <text evidence="2">The sequence shown here is derived from an EMBL/GenBank/DDBJ whole genome shotgun (WGS) entry which is preliminary data.</text>
</comment>
<dbReference type="AlphaFoldDB" id="A0AAD2H4B7"/>
<dbReference type="PROSITE" id="PS50181">
    <property type="entry name" value="FBOX"/>
    <property type="match status" value="1"/>
</dbReference>
<accession>A0AAD2H4B7</accession>
<evidence type="ECO:0000313" key="3">
    <source>
        <dbReference type="Proteomes" id="UP001295794"/>
    </source>
</evidence>
<dbReference type="PANTHER" id="PTHR38926:SF5">
    <property type="entry name" value="F-BOX AND LEUCINE-RICH REPEAT PROTEIN 6"/>
    <property type="match status" value="1"/>
</dbReference>
<name>A0AAD2H4B7_9AGAR</name>
<feature type="domain" description="F-box" evidence="1">
    <location>
        <begin position="42"/>
        <end position="100"/>
    </location>
</feature>
<sequence length="604" mass="68001">MADQVTAFSEPGVVEKAQQELDQHIRHHFAQISALQTRRNALAPISRLPPEVLSRVFLCLVLSDSYSVRWTREISHVCRQWRAVALEFPWVWSYPSFRHLDWAEEMLERSKSALLTIKVLSIELAAYLLFIFTSVPRSVHSAKNDRLVDPSSESSFRLGELDFDVKDRLAQLGLLVNMTDPAPFLHTLHLEATGHYGGPLSLPATFLGGDTPRLRRVDLTGFAIAWDSPLLRNLTRLRVVHFARQESTLSMTMKELLDALDHMPLLESLELKNILPPIAVQARPRVLLAHLESLELADNVEECCGILSQMTYPSSAKVHVACFGEKASSCHPIFSACNIAGRSPRSLEIGMTHSRVIVRLWMRTVDFQGTAFRDSALEISASWRLPSNDGNESTFLLICQTLPLNNLRALSFLSDSHGISTAAWIASTVPNLPKLRAIKVVGSPVGFLKSLGEDVVVSGVKQTPAIAAVVRKSVERRVSRRNQAGAAAVTGGLFFPALRHLCLCGMNFEEATLEQFGEAIMERCHWNQELFSLTLQRCEHLTEEDVRGLKEIVSSVEWDGLEIGFTDSEEEEEEEYNADYDYGDYHHYMFDNYYDDYDSDFDYM</sequence>
<organism evidence="2 3">
    <name type="scientific">Mycena citricolor</name>
    <dbReference type="NCBI Taxonomy" id="2018698"/>
    <lineage>
        <taxon>Eukaryota</taxon>
        <taxon>Fungi</taxon>
        <taxon>Dikarya</taxon>
        <taxon>Basidiomycota</taxon>
        <taxon>Agaricomycotina</taxon>
        <taxon>Agaricomycetes</taxon>
        <taxon>Agaricomycetidae</taxon>
        <taxon>Agaricales</taxon>
        <taxon>Marasmiineae</taxon>
        <taxon>Mycenaceae</taxon>
        <taxon>Mycena</taxon>
    </lineage>
</organism>
<dbReference type="PANTHER" id="PTHR38926">
    <property type="entry name" value="F-BOX DOMAIN CONTAINING PROTEIN, EXPRESSED"/>
    <property type="match status" value="1"/>
</dbReference>
<protein>
    <recommendedName>
        <fullName evidence="1">F-box domain-containing protein</fullName>
    </recommendedName>
</protein>
<dbReference type="InterPro" id="IPR001810">
    <property type="entry name" value="F-box_dom"/>
</dbReference>
<dbReference type="Gene3D" id="1.20.1280.50">
    <property type="match status" value="1"/>
</dbReference>
<gene>
    <name evidence="2" type="ORF">MYCIT1_LOCUS10620</name>
</gene>
<dbReference type="EMBL" id="CAVNYO010000135">
    <property type="protein sequence ID" value="CAK5267798.1"/>
    <property type="molecule type" value="Genomic_DNA"/>
</dbReference>
<reference evidence="2" key="1">
    <citation type="submission" date="2023-11" db="EMBL/GenBank/DDBJ databases">
        <authorList>
            <person name="De Vega J J."/>
            <person name="De Vega J J."/>
        </authorList>
    </citation>
    <scope>NUCLEOTIDE SEQUENCE</scope>
</reference>
<dbReference type="InterPro" id="IPR036047">
    <property type="entry name" value="F-box-like_dom_sf"/>
</dbReference>
<dbReference type="SUPFAM" id="SSF52047">
    <property type="entry name" value="RNI-like"/>
    <property type="match status" value="1"/>
</dbReference>
<keyword evidence="3" id="KW-1185">Reference proteome</keyword>
<dbReference type="Gene3D" id="3.80.10.10">
    <property type="entry name" value="Ribonuclease Inhibitor"/>
    <property type="match status" value="1"/>
</dbReference>
<proteinExistence type="predicted"/>
<dbReference type="SUPFAM" id="SSF81383">
    <property type="entry name" value="F-box domain"/>
    <property type="match status" value="1"/>
</dbReference>
<evidence type="ECO:0000313" key="2">
    <source>
        <dbReference type="EMBL" id="CAK5267798.1"/>
    </source>
</evidence>
<dbReference type="InterPro" id="IPR032675">
    <property type="entry name" value="LRR_dom_sf"/>
</dbReference>
<evidence type="ECO:0000259" key="1">
    <source>
        <dbReference type="PROSITE" id="PS50181"/>
    </source>
</evidence>
<dbReference type="Proteomes" id="UP001295794">
    <property type="component" value="Unassembled WGS sequence"/>
</dbReference>